<dbReference type="InterPro" id="IPR038404">
    <property type="entry name" value="TRAP_DctP_sf"/>
</dbReference>
<evidence type="ECO:0000313" key="4">
    <source>
        <dbReference type="Proteomes" id="UP000018141"/>
    </source>
</evidence>
<dbReference type="PANTHER" id="PTHR33376">
    <property type="match status" value="1"/>
</dbReference>
<dbReference type="AlphaFoldDB" id="R7A8G5"/>
<dbReference type="PROSITE" id="PS51257">
    <property type="entry name" value="PROKAR_LIPOPROTEIN"/>
    <property type="match status" value="1"/>
</dbReference>
<organism evidence="3 4">
    <name type="scientific">Bacteroides pectinophilus CAG:437</name>
    <dbReference type="NCBI Taxonomy" id="1263051"/>
    <lineage>
        <taxon>Bacteria</taxon>
        <taxon>Bacillati</taxon>
        <taxon>Bacillota</taxon>
        <taxon>Clostridia</taxon>
        <taxon>Eubacteriales</taxon>
    </lineage>
</organism>
<feature type="compositionally biased region" description="Low complexity" evidence="2">
    <location>
        <begin position="47"/>
        <end position="63"/>
    </location>
</feature>
<name>R7A8G5_9FIRM</name>
<dbReference type="GO" id="GO:0055085">
    <property type="term" value="P:transmembrane transport"/>
    <property type="evidence" value="ECO:0007669"/>
    <property type="project" value="InterPro"/>
</dbReference>
<dbReference type="SUPFAM" id="SSF53850">
    <property type="entry name" value="Periplasmic binding protein-like II"/>
    <property type="match status" value="1"/>
</dbReference>
<dbReference type="CDD" id="cd13671">
    <property type="entry name" value="PBP2_TRAP_SBP_like_3"/>
    <property type="match status" value="1"/>
</dbReference>
<gene>
    <name evidence="3" type="ORF">BN656_01400</name>
</gene>
<dbReference type="PANTHER" id="PTHR33376:SF2">
    <property type="entry name" value="DICARBOXYLATE-BINDING PERIPLASMIC PROTEIN"/>
    <property type="match status" value="1"/>
</dbReference>
<evidence type="ECO:0000313" key="3">
    <source>
        <dbReference type="EMBL" id="CDD57063.1"/>
    </source>
</evidence>
<dbReference type="Proteomes" id="UP000018141">
    <property type="component" value="Unassembled WGS sequence"/>
</dbReference>
<feature type="region of interest" description="Disordered" evidence="2">
    <location>
        <begin position="42"/>
        <end position="63"/>
    </location>
</feature>
<dbReference type="PIRSF" id="PIRSF006470">
    <property type="entry name" value="DctB"/>
    <property type="match status" value="1"/>
</dbReference>
<reference evidence="3" key="1">
    <citation type="submission" date="2012-11" db="EMBL/GenBank/DDBJ databases">
        <title>Dependencies among metagenomic species, viruses, plasmids and units of genetic variation.</title>
        <authorList>
            <person name="Nielsen H.B."/>
            <person name="Almeida M."/>
            <person name="Juncker A.S."/>
            <person name="Rasmussen S."/>
            <person name="Li J."/>
            <person name="Sunagawa S."/>
            <person name="Plichta D."/>
            <person name="Gautier L."/>
            <person name="Le Chatelier E."/>
            <person name="Peletier E."/>
            <person name="Bonde I."/>
            <person name="Nielsen T."/>
            <person name="Manichanh C."/>
            <person name="Arumugam M."/>
            <person name="Batto J."/>
            <person name="Santos M.B.Q.D."/>
            <person name="Blom N."/>
            <person name="Borruel N."/>
            <person name="Burgdorf K.S."/>
            <person name="Boumezbeur F."/>
            <person name="Casellas F."/>
            <person name="Dore J."/>
            <person name="Guarner F."/>
            <person name="Hansen T."/>
            <person name="Hildebrand F."/>
            <person name="Kaas R.S."/>
            <person name="Kennedy S."/>
            <person name="Kristiansen K."/>
            <person name="Kultima J.R."/>
            <person name="Leonard P."/>
            <person name="Levenez F."/>
            <person name="Lund O."/>
            <person name="Moumen B."/>
            <person name="Le Paslier D."/>
            <person name="Pons N."/>
            <person name="Pedersen O."/>
            <person name="Prifti E."/>
            <person name="Qin J."/>
            <person name="Raes J."/>
            <person name="Tap J."/>
            <person name="Tims S."/>
            <person name="Ussery D.W."/>
            <person name="Yamada T."/>
            <person name="MetaHit consortium"/>
            <person name="Renault P."/>
            <person name="Sicheritz-Ponten T."/>
            <person name="Bork P."/>
            <person name="Wang J."/>
            <person name="Brunak S."/>
            <person name="Ehrlich S.D."/>
        </authorList>
    </citation>
    <scope>NUCLEOTIDE SEQUENCE [LARGE SCALE GENOMIC DNA]</scope>
</reference>
<dbReference type="NCBIfam" id="NF037995">
    <property type="entry name" value="TRAP_S1"/>
    <property type="match status" value="1"/>
</dbReference>
<protein>
    <submittedName>
        <fullName evidence="3">Uncharacterized protein</fullName>
    </submittedName>
</protein>
<dbReference type="GO" id="GO:0030246">
    <property type="term" value="F:carbohydrate binding"/>
    <property type="evidence" value="ECO:0007669"/>
    <property type="project" value="TreeGrafter"/>
</dbReference>
<dbReference type="InterPro" id="IPR018389">
    <property type="entry name" value="DctP_fam"/>
</dbReference>
<evidence type="ECO:0000256" key="2">
    <source>
        <dbReference type="SAM" id="MobiDB-lite"/>
    </source>
</evidence>
<sequence>MKWTAKHLQMISVKSAALILLVIMTSVICACSFGQGGQNGNSGGNGNDVSSGNGSAGSNGSTSGRRIVRIGHNQATDHPINIGLAEFEKYVEERLGDRFDIEIFPNELLGAQTDMVQLTQTGAIDFCVASNSILETFSDRYTLFNLPYLFASTASYHAAMDDEDITSGIFASTKKAGFEAVTWIDAGTRNFYTVNKEINSPSDLKGLKIRVQQSPTNVEMMKLLGGSATPMGFGDVYTALQAHVIDGAENNELALTSNGHGDVCKYYSYDRHQMIPDILIGNCEFLESLTEEERAVFDEGFELFNRIEREEWNNAVDASRERAQKEQGVTFLYPDTELFRQICLPMHENFLKEHEELRDIYNVIQMLNEEVE</sequence>
<comment type="caution">
    <text evidence="3">The sequence shown here is derived from an EMBL/GenBank/DDBJ whole genome shotgun (WGS) entry which is preliminary data.</text>
</comment>
<dbReference type="GO" id="GO:0030288">
    <property type="term" value="C:outer membrane-bounded periplasmic space"/>
    <property type="evidence" value="ECO:0007669"/>
    <property type="project" value="InterPro"/>
</dbReference>
<accession>R7A8G5</accession>
<proteinExistence type="predicted"/>
<evidence type="ECO:0000256" key="1">
    <source>
        <dbReference type="ARBA" id="ARBA00022729"/>
    </source>
</evidence>
<keyword evidence="1" id="KW-0732">Signal</keyword>
<dbReference type="InterPro" id="IPR004682">
    <property type="entry name" value="TRAP_DctP"/>
</dbReference>
<dbReference type="NCBIfam" id="TIGR00787">
    <property type="entry name" value="dctP"/>
    <property type="match status" value="1"/>
</dbReference>
<dbReference type="EMBL" id="CBHH010000042">
    <property type="protein sequence ID" value="CDD57063.1"/>
    <property type="molecule type" value="Genomic_DNA"/>
</dbReference>
<dbReference type="Pfam" id="PF03480">
    <property type="entry name" value="DctP"/>
    <property type="match status" value="1"/>
</dbReference>
<dbReference type="Gene3D" id="3.40.190.170">
    <property type="entry name" value="Bacterial extracellular solute-binding protein, family 7"/>
    <property type="match status" value="1"/>
</dbReference>